<reference evidence="1 2" key="1">
    <citation type="submission" date="2024-05" db="EMBL/GenBank/DDBJ databases">
        <authorList>
            <person name="Kim H.-Y."/>
            <person name="Kim E."/>
            <person name="Cai Y."/>
            <person name="Yang S.-M."/>
            <person name="Lee W."/>
        </authorList>
    </citation>
    <scope>NUCLEOTIDE SEQUENCE [LARGE SCALE GENOMIC DNA]</scope>
    <source>
        <strain evidence="1 2">FBL11</strain>
    </source>
</reference>
<proteinExistence type="predicted"/>
<gene>
    <name evidence="1" type="ORF">AAIR29_05155</name>
</gene>
<evidence type="ECO:0000313" key="1">
    <source>
        <dbReference type="EMBL" id="MEN2751019.1"/>
    </source>
</evidence>
<sequence>MNVVSKIDIAINKRIITIKTFDSYEYKQNLDGQSVNIFASGPSVSDISFKPLLLNAPSIFVNGSLSLLNKHAFSQVVGYVISDKRFIKHQLSLLKSTYAGQPLYITMSVLEAIARYHPKLIEQYHDSIRMIFAVDRPLAKPQLLKSKYSLQKLFTRVTKPKKTKLALTHFAKHPNFVIENQQTAQPIGVSLDITDGFVEAGTVAYVAAQLAFSRRAGSVHLYGIDLINSNQPRFYESKNDNAPSKLEKAVSTRIIPSFNLLGRVYQDHGVTVYNHSPVSKDLMTSIIHTENN</sequence>
<protein>
    <recommendedName>
        <fullName evidence="3">Lipopolysaccharide core biosynthesis protein RfaZ</fullName>
    </recommendedName>
</protein>
<dbReference type="Gene3D" id="3.90.1480.10">
    <property type="entry name" value="Alpha-2,3-sialyltransferase"/>
    <property type="match status" value="1"/>
</dbReference>
<organism evidence="1 2">
    <name type="scientific">Psychrobacter saeujeotis</name>
    <dbReference type="NCBI Taxonomy" id="3143436"/>
    <lineage>
        <taxon>Bacteria</taxon>
        <taxon>Pseudomonadati</taxon>
        <taxon>Pseudomonadota</taxon>
        <taxon>Gammaproteobacteria</taxon>
        <taxon>Moraxellales</taxon>
        <taxon>Moraxellaceae</taxon>
        <taxon>Psychrobacter</taxon>
    </lineage>
</organism>
<evidence type="ECO:0000313" key="2">
    <source>
        <dbReference type="Proteomes" id="UP001461960"/>
    </source>
</evidence>
<dbReference type="RefSeq" id="WP_299220444.1">
    <property type="nucleotide sequence ID" value="NZ_JBDGHN010000002.1"/>
</dbReference>
<comment type="caution">
    <text evidence="1">The sequence shown here is derived from an EMBL/GenBank/DDBJ whole genome shotgun (WGS) entry which is preliminary data.</text>
</comment>
<keyword evidence="2" id="KW-1185">Reference proteome</keyword>
<dbReference type="Proteomes" id="UP001461960">
    <property type="component" value="Unassembled WGS sequence"/>
</dbReference>
<dbReference type="EMBL" id="JBDGHN010000002">
    <property type="protein sequence ID" value="MEN2751019.1"/>
    <property type="molecule type" value="Genomic_DNA"/>
</dbReference>
<evidence type="ECO:0008006" key="3">
    <source>
        <dbReference type="Google" id="ProtNLM"/>
    </source>
</evidence>
<name>A0ABU9X7S8_9GAMM</name>
<accession>A0ABU9X7S8</accession>